<keyword evidence="2" id="KW-1185">Reference proteome</keyword>
<reference evidence="2" key="1">
    <citation type="journal article" date="2022" name="Mol. Ecol. Resour.">
        <title>The genomes of chicory, endive, great burdock and yacon provide insights into Asteraceae palaeo-polyploidization history and plant inulin production.</title>
        <authorList>
            <person name="Fan W."/>
            <person name="Wang S."/>
            <person name="Wang H."/>
            <person name="Wang A."/>
            <person name="Jiang F."/>
            <person name="Liu H."/>
            <person name="Zhao H."/>
            <person name="Xu D."/>
            <person name="Zhang Y."/>
        </authorList>
    </citation>
    <scope>NUCLEOTIDE SEQUENCE [LARGE SCALE GENOMIC DNA]</scope>
    <source>
        <strain evidence="2">cv. Yunnan</strain>
    </source>
</reference>
<evidence type="ECO:0000313" key="1">
    <source>
        <dbReference type="EMBL" id="KAI3756405.1"/>
    </source>
</evidence>
<evidence type="ECO:0000313" key="2">
    <source>
        <dbReference type="Proteomes" id="UP001056120"/>
    </source>
</evidence>
<accession>A0ACB9EC32</accession>
<comment type="caution">
    <text evidence="1">The sequence shown here is derived from an EMBL/GenBank/DDBJ whole genome shotgun (WGS) entry which is preliminary data.</text>
</comment>
<organism evidence="1 2">
    <name type="scientific">Smallanthus sonchifolius</name>
    <dbReference type="NCBI Taxonomy" id="185202"/>
    <lineage>
        <taxon>Eukaryota</taxon>
        <taxon>Viridiplantae</taxon>
        <taxon>Streptophyta</taxon>
        <taxon>Embryophyta</taxon>
        <taxon>Tracheophyta</taxon>
        <taxon>Spermatophyta</taxon>
        <taxon>Magnoliopsida</taxon>
        <taxon>eudicotyledons</taxon>
        <taxon>Gunneridae</taxon>
        <taxon>Pentapetalae</taxon>
        <taxon>asterids</taxon>
        <taxon>campanulids</taxon>
        <taxon>Asterales</taxon>
        <taxon>Asteraceae</taxon>
        <taxon>Asteroideae</taxon>
        <taxon>Heliantheae alliance</taxon>
        <taxon>Millerieae</taxon>
        <taxon>Smallanthus</taxon>
    </lineage>
</organism>
<reference evidence="1 2" key="2">
    <citation type="journal article" date="2022" name="Mol. Ecol. Resour.">
        <title>The genomes of chicory, endive, great burdock and yacon provide insights into Asteraceae paleo-polyploidization history and plant inulin production.</title>
        <authorList>
            <person name="Fan W."/>
            <person name="Wang S."/>
            <person name="Wang H."/>
            <person name="Wang A."/>
            <person name="Jiang F."/>
            <person name="Liu H."/>
            <person name="Zhao H."/>
            <person name="Xu D."/>
            <person name="Zhang Y."/>
        </authorList>
    </citation>
    <scope>NUCLEOTIDE SEQUENCE [LARGE SCALE GENOMIC DNA]</scope>
    <source>
        <strain evidence="2">cv. Yunnan</strain>
        <tissue evidence="1">Leaves</tissue>
    </source>
</reference>
<gene>
    <name evidence="1" type="ORF">L1987_56225</name>
</gene>
<name>A0ACB9EC32_9ASTR</name>
<dbReference type="EMBL" id="CM042035">
    <property type="protein sequence ID" value="KAI3756405.1"/>
    <property type="molecule type" value="Genomic_DNA"/>
</dbReference>
<proteinExistence type="predicted"/>
<dbReference type="Proteomes" id="UP001056120">
    <property type="component" value="Linkage Group LG18"/>
</dbReference>
<sequence>MLLHFIPSLLTLALGTIQGSTSSAINNIAKPNCPTHCGNMTIPYPFGIDDESDSWIQLSAFSFSQKNMFIVLGCDDYSLMRGTKGVCGRVEDVPNDGQCSGRGCCQTSIPKGLDLYNISLSTFRNHTYVWDFNNCGYAFLGEEGSFVFRGASDLSSNWDAWDRIKSTVRIVVDWVIAPKGGCSESVECKENSSCHVVDGGGYRCKCNNGFEGNPYLDPGYQGQFPLYIKC</sequence>
<protein>
    <submittedName>
        <fullName evidence="1">Uncharacterized protein</fullName>
    </submittedName>
</protein>